<dbReference type="GO" id="GO:0005886">
    <property type="term" value="C:plasma membrane"/>
    <property type="evidence" value="ECO:0007669"/>
    <property type="project" value="InterPro"/>
</dbReference>
<dbReference type="GO" id="GO:0005509">
    <property type="term" value="F:calcium ion binding"/>
    <property type="evidence" value="ECO:0007669"/>
    <property type="project" value="InterPro"/>
</dbReference>
<evidence type="ECO:0000256" key="1">
    <source>
        <dbReference type="ARBA" id="ARBA00004370"/>
    </source>
</evidence>
<comment type="subcellular location">
    <subcellularLocation>
        <location evidence="1">Membrane</location>
    </subcellularLocation>
</comment>
<organism evidence="4 5">
    <name type="scientific">Anabarilius grahami</name>
    <name type="common">Kanglang fish</name>
    <name type="synonym">Barilius grahami</name>
    <dbReference type="NCBI Taxonomy" id="495550"/>
    <lineage>
        <taxon>Eukaryota</taxon>
        <taxon>Metazoa</taxon>
        <taxon>Chordata</taxon>
        <taxon>Craniata</taxon>
        <taxon>Vertebrata</taxon>
        <taxon>Euteleostomi</taxon>
        <taxon>Actinopterygii</taxon>
        <taxon>Neopterygii</taxon>
        <taxon>Teleostei</taxon>
        <taxon>Ostariophysi</taxon>
        <taxon>Cypriniformes</taxon>
        <taxon>Xenocyprididae</taxon>
        <taxon>Xenocypridinae</taxon>
        <taxon>Xenocypridinae incertae sedis</taxon>
        <taxon>Anabarilius</taxon>
    </lineage>
</organism>
<name>A0A3N0Y6R4_ANAGA</name>
<dbReference type="InterPro" id="IPR050174">
    <property type="entry name" value="Protocadherin/Cadherin-CA"/>
</dbReference>
<dbReference type="PANTHER" id="PTHR24028">
    <property type="entry name" value="CADHERIN-87A"/>
    <property type="match status" value="1"/>
</dbReference>
<keyword evidence="2" id="KW-0472">Membrane</keyword>
<dbReference type="InterPro" id="IPR020894">
    <property type="entry name" value="Cadherin_CS"/>
</dbReference>
<protein>
    <submittedName>
        <fullName evidence="4">Cadherin-related family member 2</fullName>
    </submittedName>
</protein>
<dbReference type="PANTHER" id="PTHR24028:SF325">
    <property type="entry name" value="FAT ATYPICAL CADHERIN 2"/>
    <property type="match status" value="1"/>
</dbReference>
<evidence type="ECO:0000256" key="2">
    <source>
        <dbReference type="ARBA" id="ARBA00023136"/>
    </source>
</evidence>
<reference evidence="4 5" key="1">
    <citation type="submission" date="2018-10" db="EMBL/GenBank/DDBJ databases">
        <title>Genome assembly for a Yunnan-Guizhou Plateau 3E fish, Anabarilius grahami (Regan), and its evolutionary and genetic applications.</title>
        <authorList>
            <person name="Jiang W."/>
        </authorList>
    </citation>
    <scope>NUCLEOTIDE SEQUENCE [LARGE SCALE GENOMIC DNA]</scope>
    <source>
        <strain evidence="4">AG-KIZ</strain>
        <tissue evidence="4">Muscle</tissue>
    </source>
</reference>
<evidence type="ECO:0000313" key="4">
    <source>
        <dbReference type="EMBL" id="ROL41857.1"/>
    </source>
</evidence>
<keyword evidence="5" id="KW-1185">Reference proteome</keyword>
<proteinExistence type="predicted"/>
<evidence type="ECO:0000313" key="5">
    <source>
        <dbReference type="Proteomes" id="UP000281406"/>
    </source>
</evidence>
<dbReference type="EMBL" id="RJVU01051426">
    <property type="protein sequence ID" value="ROL41857.1"/>
    <property type="molecule type" value="Genomic_DNA"/>
</dbReference>
<gene>
    <name evidence="4" type="ORF">DPX16_3485</name>
</gene>
<dbReference type="GO" id="GO:0009653">
    <property type="term" value="P:anatomical structure morphogenesis"/>
    <property type="evidence" value="ECO:0007669"/>
    <property type="project" value="UniProtKB-ARBA"/>
</dbReference>
<accession>A0A3N0Y6R4</accession>
<comment type="caution">
    <text evidence="4">The sequence shown here is derived from an EMBL/GenBank/DDBJ whole genome shotgun (WGS) entry which is preliminary data.</text>
</comment>
<dbReference type="Proteomes" id="UP000281406">
    <property type="component" value="Unassembled WGS sequence"/>
</dbReference>
<dbReference type="PROSITE" id="PS00232">
    <property type="entry name" value="CADHERIN_1"/>
    <property type="match status" value="1"/>
</dbReference>
<dbReference type="OrthoDB" id="6491773at2759"/>
<evidence type="ECO:0000256" key="3">
    <source>
        <dbReference type="ARBA" id="ARBA00023180"/>
    </source>
</evidence>
<keyword evidence="3" id="KW-0325">Glycoprotein</keyword>
<dbReference type="InterPro" id="IPR015919">
    <property type="entry name" value="Cadherin-like_sf"/>
</dbReference>
<dbReference type="GO" id="GO:0007155">
    <property type="term" value="P:cell adhesion"/>
    <property type="evidence" value="ECO:0007669"/>
    <property type="project" value="InterPro"/>
</dbReference>
<dbReference type="SUPFAM" id="SSF49313">
    <property type="entry name" value="Cadherin-like"/>
    <property type="match status" value="1"/>
</dbReference>
<sequence length="191" mass="21451">MDPIKMRSLSVPVLIGDSPRLGDSSVQVTIKDPDTVDYETKKVMSVQVWIVTINIVDINDNAPEFIILQEFYVVVIEKVEVGTSVAKVYAKDRDIEQNNRKTTFEITKVVFIGSEGNSTESLFLTADSPTQEDAEGIFTTHIREEIKIWKLSQMTLDNNKRGKFMVEVQASNPDGLISTSVVEVGHFHPYN</sequence>
<dbReference type="AlphaFoldDB" id="A0A3N0Y6R4"/>
<dbReference type="Gene3D" id="2.60.40.60">
    <property type="entry name" value="Cadherins"/>
    <property type="match status" value="1"/>
</dbReference>